<name>A0A8J2MPB9_9BILA</name>
<sequence>MVWVVIMCASRKSEGKNLTKASKIVSMPEVRRFKLDLSGKQQQEVDVDFDIQFDDIGGGNEAPITTNATPKLVSMDVLQKTKRKSEQCKEDNKEGPTQSGSKRHRMSKKSIQRQQSGSRITERLQKKQYEEPIKGNEVPFFCLIII</sequence>
<organism evidence="2 3">
    <name type="scientific">Cercopithifilaria johnstoni</name>
    <dbReference type="NCBI Taxonomy" id="2874296"/>
    <lineage>
        <taxon>Eukaryota</taxon>
        <taxon>Metazoa</taxon>
        <taxon>Ecdysozoa</taxon>
        <taxon>Nematoda</taxon>
        <taxon>Chromadorea</taxon>
        <taxon>Rhabditida</taxon>
        <taxon>Spirurina</taxon>
        <taxon>Spiruromorpha</taxon>
        <taxon>Filarioidea</taxon>
        <taxon>Onchocercidae</taxon>
        <taxon>Cercopithifilaria</taxon>
    </lineage>
</organism>
<dbReference type="AlphaFoldDB" id="A0A8J2MPB9"/>
<dbReference type="OrthoDB" id="5846004at2759"/>
<dbReference type="Proteomes" id="UP000746747">
    <property type="component" value="Unassembled WGS sequence"/>
</dbReference>
<proteinExistence type="predicted"/>
<comment type="caution">
    <text evidence="2">The sequence shown here is derived from an EMBL/GenBank/DDBJ whole genome shotgun (WGS) entry which is preliminary data.</text>
</comment>
<gene>
    <name evidence="2" type="ORF">CJOHNSTONI_LOCUS5651</name>
</gene>
<keyword evidence="3" id="KW-1185">Reference proteome</keyword>
<evidence type="ECO:0000313" key="2">
    <source>
        <dbReference type="EMBL" id="CAG9535653.1"/>
    </source>
</evidence>
<feature type="compositionally biased region" description="Basic and acidic residues" evidence="1">
    <location>
        <begin position="84"/>
        <end position="94"/>
    </location>
</feature>
<protein>
    <submittedName>
        <fullName evidence="2">Uncharacterized protein</fullName>
    </submittedName>
</protein>
<dbReference type="EMBL" id="CAKAEH010001392">
    <property type="protein sequence ID" value="CAG9535653.1"/>
    <property type="molecule type" value="Genomic_DNA"/>
</dbReference>
<evidence type="ECO:0000313" key="3">
    <source>
        <dbReference type="Proteomes" id="UP000746747"/>
    </source>
</evidence>
<evidence type="ECO:0000256" key="1">
    <source>
        <dbReference type="SAM" id="MobiDB-lite"/>
    </source>
</evidence>
<accession>A0A8J2MPB9</accession>
<reference evidence="2" key="1">
    <citation type="submission" date="2021-09" db="EMBL/GenBank/DDBJ databases">
        <authorList>
            <consortium name="Pathogen Informatics"/>
        </authorList>
    </citation>
    <scope>NUCLEOTIDE SEQUENCE</scope>
</reference>
<feature type="region of interest" description="Disordered" evidence="1">
    <location>
        <begin position="78"/>
        <end position="128"/>
    </location>
</feature>
<feature type="compositionally biased region" description="Basic residues" evidence="1">
    <location>
        <begin position="101"/>
        <end position="111"/>
    </location>
</feature>